<dbReference type="Gene3D" id="3.20.20.140">
    <property type="entry name" value="Metal-dependent hydrolases"/>
    <property type="match status" value="1"/>
</dbReference>
<name>A0A5B9W860_9BACT</name>
<dbReference type="EMBL" id="CP042997">
    <property type="protein sequence ID" value="QEH36329.1"/>
    <property type="molecule type" value="Genomic_DNA"/>
</dbReference>
<dbReference type="UniPathway" id="UPA00246"/>
<dbReference type="Pfam" id="PF02614">
    <property type="entry name" value="UxaC"/>
    <property type="match status" value="1"/>
</dbReference>
<organism evidence="1 2">
    <name type="scientific">Aquisphaera giovannonii</name>
    <dbReference type="NCBI Taxonomy" id="406548"/>
    <lineage>
        <taxon>Bacteria</taxon>
        <taxon>Pseudomonadati</taxon>
        <taxon>Planctomycetota</taxon>
        <taxon>Planctomycetia</taxon>
        <taxon>Isosphaerales</taxon>
        <taxon>Isosphaeraceae</taxon>
        <taxon>Aquisphaera</taxon>
    </lineage>
</organism>
<dbReference type="InterPro" id="IPR032466">
    <property type="entry name" value="Metal_Hydrolase"/>
</dbReference>
<dbReference type="GO" id="GO:0008880">
    <property type="term" value="F:glucuronate isomerase activity"/>
    <property type="evidence" value="ECO:0007669"/>
    <property type="project" value="UniProtKB-EC"/>
</dbReference>
<keyword evidence="1" id="KW-0413">Isomerase</keyword>
<protein>
    <submittedName>
        <fullName evidence="1">Uronate isomerase</fullName>
        <ecNumber evidence="1">5.3.1.12</ecNumber>
    </submittedName>
</protein>
<proteinExistence type="predicted"/>
<gene>
    <name evidence="1" type="primary">uxaC</name>
    <name evidence="1" type="ORF">OJF2_48900</name>
</gene>
<dbReference type="GO" id="GO:0006064">
    <property type="term" value="P:glucuronate catabolic process"/>
    <property type="evidence" value="ECO:0007669"/>
    <property type="project" value="InterPro"/>
</dbReference>
<sequence length="443" mass="49750">MTLARNTMIPTDPQARALFEEISTWPIVDPHSHIDPHRPAARNLDEVLGYHYYTELAHSSGMPAAEADPGLDPRTRAGNVAGYLERLDNTVQHSWLMEIARTFHGFQDERITPSNLGALYDRAEHGRDGEDWDRQVWKASNLESVCLTNDFDDPLEGWDTSRYVPCLRTDDLVLKLHERTTVERLRRCTGEDVQDLASLREAIGKLFGRFVSQGACACAISLPPDFVPRPGAPKRAVTPVRRAIQGLDLRPDEHAEIRATVFWMLAEFAAEFRLPFDLMIGPVRNAYAAGVAGGRDLFDRRVSLHDYCELFNHFAGVTFPVSTLSPDASAELVAYSWIFPNVLPHGHWWYSNIPAFIRADLAARIQAVPRVKLLGYYSDAYKLEFVLPKFNMYRRVLAETLAEACVRGQGWGEDRALQLARAVLLDNPRRVFGGNGRGSAGPI</sequence>
<dbReference type="RefSeq" id="WP_210420163.1">
    <property type="nucleotide sequence ID" value="NZ_CP042997.1"/>
</dbReference>
<dbReference type="InterPro" id="IPR003766">
    <property type="entry name" value="Uronate_isomerase"/>
</dbReference>
<dbReference type="EC" id="5.3.1.12" evidence="1"/>
<dbReference type="SUPFAM" id="SSF51556">
    <property type="entry name" value="Metallo-dependent hydrolases"/>
    <property type="match status" value="1"/>
</dbReference>
<dbReference type="Gene3D" id="1.10.2020.10">
    <property type="entry name" value="uronate isomerase, domain 2, chain A"/>
    <property type="match status" value="1"/>
</dbReference>
<reference evidence="1 2" key="1">
    <citation type="submission" date="2019-08" db="EMBL/GenBank/DDBJ databases">
        <title>Deep-cultivation of Planctomycetes and their phenomic and genomic characterization uncovers novel biology.</title>
        <authorList>
            <person name="Wiegand S."/>
            <person name="Jogler M."/>
            <person name="Boedeker C."/>
            <person name="Pinto D."/>
            <person name="Vollmers J."/>
            <person name="Rivas-Marin E."/>
            <person name="Kohn T."/>
            <person name="Peeters S.H."/>
            <person name="Heuer A."/>
            <person name="Rast P."/>
            <person name="Oberbeckmann S."/>
            <person name="Bunk B."/>
            <person name="Jeske O."/>
            <person name="Meyerdierks A."/>
            <person name="Storesund J.E."/>
            <person name="Kallscheuer N."/>
            <person name="Luecker S."/>
            <person name="Lage O.M."/>
            <person name="Pohl T."/>
            <person name="Merkel B.J."/>
            <person name="Hornburger P."/>
            <person name="Mueller R.-W."/>
            <person name="Bruemmer F."/>
            <person name="Labrenz M."/>
            <person name="Spormann A.M."/>
            <person name="Op den Camp H."/>
            <person name="Overmann J."/>
            <person name="Amann R."/>
            <person name="Jetten M.S.M."/>
            <person name="Mascher T."/>
            <person name="Medema M.H."/>
            <person name="Devos D.P."/>
            <person name="Kaster A.-K."/>
            <person name="Ovreas L."/>
            <person name="Rohde M."/>
            <person name="Galperin M.Y."/>
            <person name="Jogler C."/>
        </authorList>
    </citation>
    <scope>NUCLEOTIDE SEQUENCE [LARGE SCALE GENOMIC DNA]</scope>
    <source>
        <strain evidence="1 2">OJF2</strain>
    </source>
</reference>
<dbReference type="KEGG" id="agv:OJF2_48900"/>
<accession>A0A5B9W860</accession>
<evidence type="ECO:0000313" key="1">
    <source>
        <dbReference type="EMBL" id="QEH36329.1"/>
    </source>
</evidence>
<dbReference type="Proteomes" id="UP000324233">
    <property type="component" value="Chromosome"/>
</dbReference>
<keyword evidence="2" id="KW-1185">Reference proteome</keyword>
<evidence type="ECO:0000313" key="2">
    <source>
        <dbReference type="Proteomes" id="UP000324233"/>
    </source>
</evidence>
<dbReference type="AlphaFoldDB" id="A0A5B9W860"/>